<protein>
    <submittedName>
        <fullName evidence="1">Uncharacterized protein</fullName>
    </submittedName>
</protein>
<dbReference type="AlphaFoldDB" id="A0A2S6FVA6"/>
<organism evidence="1 2">
    <name type="scientific">Clostridium algidicarnis DSM 15099</name>
    <dbReference type="NCBI Taxonomy" id="1121295"/>
    <lineage>
        <taxon>Bacteria</taxon>
        <taxon>Bacillati</taxon>
        <taxon>Bacillota</taxon>
        <taxon>Clostridia</taxon>
        <taxon>Eubacteriales</taxon>
        <taxon>Clostridiaceae</taxon>
        <taxon>Clostridium</taxon>
    </lineage>
</organism>
<proteinExistence type="predicted"/>
<reference evidence="1 2" key="1">
    <citation type="submission" date="2018-02" db="EMBL/GenBank/DDBJ databases">
        <title>Genomic Encyclopedia of Archaeal and Bacterial Type Strains, Phase II (KMG-II): from individual species to whole genera.</title>
        <authorList>
            <person name="Goeker M."/>
        </authorList>
    </citation>
    <scope>NUCLEOTIDE SEQUENCE [LARGE SCALE GENOMIC DNA]</scope>
    <source>
        <strain evidence="1 2">DSM 15099</strain>
    </source>
</reference>
<dbReference type="EMBL" id="PTIS01000018">
    <property type="protein sequence ID" value="PPK45968.1"/>
    <property type="molecule type" value="Genomic_DNA"/>
</dbReference>
<dbReference type="Proteomes" id="UP000239863">
    <property type="component" value="Unassembled WGS sequence"/>
</dbReference>
<dbReference type="STRING" id="37659.GCA_000703125_02151"/>
<accession>A0A2S6FVA6</accession>
<evidence type="ECO:0000313" key="1">
    <source>
        <dbReference type="EMBL" id="PPK45968.1"/>
    </source>
</evidence>
<sequence length="68" mass="8214">MTILYNKEFIEVNYKRIKLELKASELYPEGYDLNQLFISYKERKLEKDIERGSKKALKEIKKETSRVI</sequence>
<evidence type="ECO:0000313" key="2">
    <source>
        <dbReference type="Proteomes" id="UP000239863"/>
    </source>
</evidence>
<gene>
    <name evidence="1" type="ORF">BD821_11850</name>
</gene>
<name>A0A2S6FVA6_9CLOT</name>
<comment type="caution">
    <text evidence="1">The sequence shown here is derived from an EMBL/GenBank/DDBJ whole genome shotgun (WGS) entry which is preliminary data.</text>
</comment>